<keyword evidence="8" id="KW-1185">Reference proteome</keyword>
<feature type="domain" description="C2H2-type" evidence="6">
    <location>
        <begin position="137"/>
        <end position="164"/>
    </location>
</feature>
<accession>A0ABQ9JS89</accession>
<evidence type="ECO:0000313" key="7">
    <source>
        <dbReference type="EMBL" id="KAJ8981136.1"/>
    </source>
</evidence>
<organism evidence="7 8">
    <name type="scientific">Molorchus minor</name>
    <dbReference type="NCBI Taxonomy" id="1323400"/>
    <lineage>
        <taxon>Eukaryota</taxon>
        <taxon>Metazoa</taxon>
        <taxon>Ecdysozoa</taxon>
        <taxon>Arthropoda</taxon>
        <taxon>Hexapoda</taxon>
        <taxon>Insecta</taxon>
        <taxon>Pterygota</taxon>
        <taxon>Neoptera</taxon>
        <taxon>Endopterygota</taxon>
        <taxon>Coleoptera</taxon>
        <taxon>Polyphaga</taxon>
        <taxon>Cucujiformia</taxon>
        <taxon>Chrysomeloidea</taxon>
        <taxon>Cerambycidae</taxon>
        <taxon>Lamiinae</taxon>
        <taxon>Monochamini</taxon>
        <taxon>Molorchus</taxon>
    </lineage>
</organism>
<feature type="non-terminal residue" evidence="7">
    <location>
        <position position="1"/>
    </location>
</feature>
<protein>
    <recommendedName>
        <fullName evidence="6">C2H2-type domain-containing protein</fullName>
    </recommendedName>
</protein>
<evidence type="ECO:0000256" key="1">
    <source>
        <dbReference type="ARBA" id="ARBA00022723"/>
    </source>
</evidence>
<dbReference type="InterPro" id="IPR036236">
    <property type="entry name" value="Znf_C2H2_sf"/>
</dbReference>
<evidence type="ECO:0000256" key="2">
    <source>
        <dbReference type="ARBA" id="ARBA00022737"/>
    </source>
</evidence>
<evidence type="ECO:0000256" key="3">
    <source>
        <dbReference type="ARBA" id="ARBA00022771"/>
    </source>
</evidence>
<keyword evidence="4" id="KW-0862">Zinc</keyword>
<evidence type="ECO:0000256" key="4">
    <source>
        <dbReference type="ARBA" id="ARBA00022833"/>
    </source>
</evidence>
<dbReference type="Proteomes" id="UP001162164">
    <property type="component" value="Unassembled WGS sequence"/>
</dbReference>
<evidence type="ECO:0000313" key="8">
    <source>
        <dbReference type="Proteomes" id="UP001162164"/>
    </source>
</evidence>
<evidence type="ECO:0000259" key="6">
    <source>
        <dbReference type="PROSITE" id="PS50157"/>
    </source>
</evidence>
<dbReference type="PROSITE" id="PS50157">
    <property type="entry name" value="ZINC_FINGER_C2H2_2"/>
    <property type="match status" value="2"/>
</dbReference>
<gene>
    <name evidence="7" type="ORF">NQ317_007911</name>
</gene>
<dbReference type="SMART" id="SM00355">
    <property type="entry name" value="ZnF_C2H2"/>
    <property type="match status" value="7"/>
</dbReference>
<dbReference type="PANTHER" id="PTHR24403:SF67">
    <property type="entry name" value="FI01116P-RELATED"/>
    <property type="match status" value="1"/>
</dbReference>
<dbReference type="InterPro" id="IPR013087">
    <property type="entry name" value="Znf_C2H2_type"/>
</dbReference>
<comment type="caution">
    <text evidence="7">The sequence shown here is derived from an EMBL/GenBank/DDBJ whole genome shotgun (WGS) entry which is preliminary data.</text>
</comment>
<dbReference type="PANTHER" id="PTHR24403">
    <property type="entry name" value="ZINC FINGER PROTEIN"/>
    <property type="match status" value="1"/>
</dbReference>
<keyword evidence="1" id="KW-0479">Metal-binding</keyword>
<name>A0ABQ9JS89_9CUCU</name>
<dbReference type="InterPro" id="IPR050688">
    <property type="entry name" value="Zinc_finger/UBP_domain"/>
</dbReference>
<proteinExistence type="predicted"/>
<keyword evidence="2" id="KW-0677">Repeat</keyword>
<sequence length="524" mass="62182">DPTIMNSATCASCVEILTSYVNFGTTCEGTEEKINLYCKILQNKAIIKLSNVLTFLSKGVEYNSVTIKKECTSDNLDYSFKWPHVKEEVGLLESKEKCKREKVEMYKSERFQSQIEPRSNIKGNLLNPKDISEAQMFKCEICEYQTKRKNCLKRHLLSHNMPKLKCEMCQYQTSHRGNFNKHLIIHKDITESTMFKCNLCEYQARHRHYLKRHLQSHKDASEVQMFKCKMCEYETRCKPSLKRHLLGHKDISEVEIFRCEMCDFHTRHRLNLNLHLKRHSKRQLCAQESFRGANSKYKLSLQRHLLHHKDISEVQMFNCEMCEYQTRHMRNLKRHLLTHKDISEVQMYKCEMCEYQTKRSDCLKSHLLVHKVRIFKCEICEYQTKQKKALKKASTKTQGYFRSDNVKICENIFMITPPDLIQIYIYKELIIKRNSMISLFFKGFDQYKSYLLLVKINALEHIFISKQPKEKSCLYTFSKKNSNEHLKPIYILLYVLSKHQLGGVNGLNDNNLPQIQFLLIYAIY</sequence>
<evidence type="ECO:0000256" key="5">
    <source>
        <dbReference type="PROSITE-ProRule" id="PRU00042"/>
    </source>
</evidence>
<dbReference type="EMBL" id="JAPWTJ010000201">
    <property type="protein sequence ID" value="KAJ8981136.1"/>
    <property type="molecule type" value="Genomic_DNA"/>
</dbReference>
<feature type="domain" description="C2H2-type" evidence="6">
    <location>
        <begin position="195"/>
        <end position="222"/>
    </location>
</feature>
<dbReference type="SUPFAM" id="SSF57667">
    <property type="entry name" value="beta-beta-alpha zinc fingers"/>
    <property type="match status" value="2"/>
</dbReference>
<dbReference type="Gene3D" id="3.30.160.60">
    <property type="entry name" value="Classic Zinc Finger"/>
    <property type="match status" value="4"/>
</dbReference>
<reference evidence="7" key="1">
    <citation type="journal article" date="2023" name="Insect Mol. Biol.">
        <title>Genome sequencing provides insights into the evolution of gene families encoding plant cell wall-degrading enzymes in longhorned beetles.</title>
        <authorList>
            <person name="Shin N.R."/>
            <person name="Okamura Y."/>
            <person name="Kirsch R."/>
            <person name="Pauchet Y."/>
        </authorList>
    </citation>
    <scope>NUCLEOTIDE SEQUENCE</scope>
    <source>
        <strain evidence="7">MMC_N1</strain>
    </source>
</reference>
<keyword evidence="3 5" id="KW-0863">Zinc-finger</keyword>